<keyword evidence="2" id="KW-1185">Reference proteome</keyword>
<reference evidence="1 2" key="1">
    <citation type="journal article" date="2022" name="Plant J.">
        <title>Chromosome-level genome of Camellia lanceoleosa provides a valuable resource for understanding genome evolution and self-incompatibility.</title>
        <authorList>
            <person name="Gong W."/>
            <person name="Xiao S."/>
            <person name="Wang L."/>
            <person name="Liao Z."/>
            <person name="Chang Y."/>
            <person name="Mo W."/>
            <person name="Hu G."/>
            <person name="Li W."/>
            <person name="Zhao G."/>
            <person name="Zhu H."/>
            <person name="Hu X."/>
            <person name="Ji K."/>
            <person name="Xiang X."/>
            <person name="Song Q."/>
            <person name="Yuan D."/>
            <person name="Jin S."/>
            <person name="Zhang L."/>
        </authorList>
    </citation>
    <scope>NUCLEOTIDE SEQUENCE [LARGE SCALE GENOMIC DNA]</scope>
    <source>
        <strain evidence="1">SQ_2022a</strain>
    </source>
</reference>
<proteinExistence type="predicted"/>
<evidence type="ECO:0000313" key="2">
    <source>
        <dbReference type="Proteomes" id="UP001060215"/>
    </source>
</evidence>
<comment type="caution">
    <text evidence="1">The sequence shown here is derived from an EMBL/GenBank/DDBJ whole genome shotgun (WGS) entry which is preliminary data.</text>
</comment>
<sequence length="212" mass="23732">MCNNGEGFVKVARVKVPDTSEVAHSDVNLSKEACEDKCLRNCSCSAYISDGGICITWYGNLMDTRVFSNGGSDLYVRVDAVELAQQYSKKPRSLHGKVVAIVVTSIVVMSLLIMIPLVHWLVIIKRRRGDDIQISAEEKVELSIFDMDTISRATNKFCDANKIGEGGFGPVYKVSLFHSYTSYFSGQMKSFTRKTYYNLSHDDQTKSFYCLS</sequence>
<accession>A0ACC0FLV0</accession>
<dbReference type="Proteomes" id="UP001060215">
    <property type="component" value="Chromosome 14"/>
</dbReference>
<protein>
    <submittedName>
        <fullName evidence="1">G-type lectin S-receptor-like serine/threonine-protein kinase</fullName>
    </submittedName>
</protein>
<name>A0ACC0FLV0_9ERIC</name>
<gene>
    <name evidence="1" type="ORF">LOK49_LG13G01883</name>
</gene>
<evidence type="ECO:0000313" key="1">
    <source>
        <dbReference type="EMBL" id="KAI7988401.1"/>
    </source>
</evidence>
<dbReference type="EMBL" id="CM045771">
    <property type="protein sequence ID" value="KAI7988401.1"/>
    <property type="molecule type" value="Genomic_DNA"/>
</dbReference>
<organism evidence="1 2">
    <name type="scientific">Camellia lanceoleosa</name>
    <dbReference type="NCBI Taxonomy" id="1840588"/>
    <lineage>
        <taxon>Eukaryota</taxon>
        <taxon>Viridiplantae</taxon>
        <taxon>Streptophyta</taxon>
        <taxon>Embryophyta</taxon>
        <taxon>Tracheophyta</taxon>
        <taxon>Spermatophyta</taxon>
        <taxon>Magnoliopsida</taxon>
        <taxon>eudicotyledons</taxon>
        <taxon>Gunneridae</taxon>
        <taxon>Pentapetalae</taxon>
        <taxon>asterids</taxon>
        <taxon>Ericales</taxon>
        <taxon>Theaceae</taxon>
        <taxon>Camellia</taxon>
    </lineage>
</organism>